<name>A0AAX0AZM6_CLOBE</name>
<dbReference type="Proteomes" id="UP001193748">
    <property type="component" value="Unassembled WGS sequence"/>
</dbReference>
<comment type="caution">
    <text evidence="1">The sequence shown here is derived from an EMBL/GenBank/DDBJ whole genome shotgun (WGS) entry which is preliminary data.</text>
</comment>
<evidence type="ECO:0000313" key="1">
    <source>
        <dbReference type="EMBL" id="NRT88167.1"/>
    </source>
</evidence>
<evidence type="ECO:0000313" key="2">
    <source>
        <dbReference type="Proteomes" id="UP001193748"/>
    </source>
</evidence>
<reference evidence="1" key="2">
    <citation type="journal article" date="2022" name="Nat. Biotechnol.">
        <title>Carbon-negative production of acetone and isopropanol by gas fermentation at industrial pilot scale.</title>
        <authorList>
            <person name="Liew F.E."/>
            <person name="Nogle R."/>
            <person name="Abdalla T."/>
            <person name="Rasor B.J."/>
            <person name="Canter C."/>
            <person name="Jensen R.O."/>
            <person name="Wang L."/>
            <person name="Strutz J."/>
            <person name="Chirania P."/>
            <person name="De Tissera S."/>
            <person name="Mueller A.P."/>
            <person name="Ruan Z."/>
            <person name="Gao A."/>
            <person name="Tran L."/>
            <person name="Engle N.L."/>
            <person name="Bromley J.C."/>
            <person name="Daniell J."/>
            <person name="Conrado R."/>
            <person name="Tschaplinski T.J."/>
            <person name="Giannone R.J."/>
            <person name="Hettich R.L."/>
            <person name="Karim A.S."/>
            <person name="Simpson S.D."/>
            <person name="Brown S.D."/>
            <person name="Leang C."/>
            <person name="Jewett M.C."/>
            <person name="Kopke M."/>
        </authorList>
    </citation>
    <scope>NUCLEOTIDE SEQUENCE</scope>
    <source>
        <strain evidence="1">DJ080</strain>
    </source>
</reference>
<dbReference type="AlphaFoldDB" id="A0AAX0AZM6"/>
<gene>
    <name evidence="1" type="ORF">B0H41_001846</name>
</gene>
<reference evidence="1" key="1">
    <citation type="submission" date="2020-05" db="EMBL/GenBank/DDBJ databases">
        <authorList>
            <person name="Brown S."/>
            <person name="Huntemann M."/>
            <person name="Clum A."/>
            <person name="Spunde A."/>
            <person name="Palaniappan K."/>
            <person name="Ritter S."/>
            <person name="Mikhailova N."/>
            <person name="Chen I.-M."/>
            <person name="Stamatis D."/>
            <person name="Reddy T."/>
            <person name="O'Malley R."/>
            <person name="Daum C."/>
            <person name="Shapiro N."/>
            <person name="Ivanova N."/>
            <person name="Kyrpides N."/>
            <person name="Woyke T."/>
        </authorList>
    </citation>
    <scope>NUCLEOTIDE SEQUENCE</scope>
    <source>
        <strain evidence="1">DJ080</strain>
    </source>
</reference>
<accession>A0AAX0AZM6</accession>
<proteinExistence type="predicted"/>
<organism evidence="1 2">
    <name type="scientific">Clostridium beijerinckii</name>
    <name type="common">Clostridium MP</name>
    <dbReference type="NCBI Taxonomy" id="1520"/>
    <lineage>
        <taxon>Bacteria</taxon>
        <taxon>Bacillati</taxon>
        <taxon>Bacillota</taxon>
        <taxon>Clostridia</taxon>
        <taxon>Eubacteriales</taxon>
        <taxon>Clostridiaceae</taxon>
        <taxon>Clostridium</taxon>
    </lineage>
</organism>
<sequence>MPAFPGAGGQIKDGILYARIPPKVLVANMFG</sequence>
<protein>
    <submittedName>
        <fullName evidence="1">Uncharacterized protein</fullName>
    </submittedName>
</protein>
<dbReference type="EMBL" id="JABSWW010000001">
    <property type="protein sequence ID" value="NRT88167.1"/>
    <property type="molecule type" value="Genomic_DNA"/>
</dbReference>